<feature type="transmembrane region" description="Helical" evidence="6">
    <location>
        <begin position="131"/>
        <end position="150"/>
    </location>
</feature>
<feature type="transmembrane region" description="Helical" evidence="6">
    <location>
        <begin position="88"/>
        <end position="111"/>
    </location>
</feature>
<evidence type="ECO:0000256" key="5">
    <source>
        <dbReference type="ARBA" id="ARBA00023136"/>
    </source>
</evidence>
<dbReference type="GO" id="GO:0016020">
    <property type="term" value="C:membrane"/>
    <property type="evidence" value="ECO:0007669"/>
    <property type="project" value="UniProtKB-SubCell"/>
</dbReference>
<evidence type="ECO:0000313" key="7">
    <source>
        <dbReference type="EMBL" id="CAI5451412.1"/>
    </source>
</evidence>
<feature type="transmembrane region" description="Helical" evidence="6">
    <location>
        <begin position="217"/>
        <end position="237"/>
    </location>
</feature>
<keyword evidence="5 6" id="KW-0472">Membrane</keyword>
<name>A0A9P1IUD9_9PELO</name>
<comment type="subcellular location">
    <subcellularLocation>
        <location evidence="1">Membrane</location>
        <topology evidence="1">Multi-pass membrane protein</topology>
    </subcellularLocation>
</comment>
<sequence length="321" mass="37542">MTYFMEDSSNAFILNILKIETGIYVFDTFYISAYCILLFKASQFHFNFDLISGSQYIIHAIDNIFLIIMRSLMFNRSLNDQDFQSNSLFVLVIDGTIASFFAAMCSLPFFIIERYIATWFITDYESNKRRWISIILVIAQITIGVTSAILLKDESLTKYVIAILMCFNVLALALKKYVEKWNKRTHIYYQSQPGKYSLTARYQVSDNIKSLKMINTFMIFQSFMNTVLILSVLLTSFNVSPEINLVSTIFLDLFIFIYSFSLPQIMTYCCEKWRKCLRKLLSNTKVAPFRNTLSLHLSTQIEPISTIDEHFVNLQEFWNRE</sequence>
<evidence type="ECO:0000256" key="3">
    <source>
        <dbReference type="ARBA" id="ARBA00022692"/>
    </source>
</evidence>
<evidence type="ECO:0000256" key="1">
    <source>
        <dbReference type="ARBA" id="ARBA00004141"/>
    </source>
</evidence>
<keyword evidence="4 6" id="KW-1133">Transmembrane helix</keyword>
<keyword evidence="3 6" id="KW-0812">Transmembrane</keyword>
<dbReference type="PANTHER" id="PTHR47518:SF11">
    <property type="entry name" value="SERPENTINE RECEPTOR, CLASS E (EPSILON)-RELATED"/>
    <property type="match status" value="1"/>
</dbReference>
<protein>
    <submittedName>
        <fullName evidence="7">Uncharacterized protein</fullName>
    </submittedName>
</protein>
<comment type="similarity">
    <text evidence="2">Belongs to the nematode receptor-like protein sre family.</text>
</comment>
<dbReference type="GO" id="GO:0007606">
    <property type="term" value="P:sensory perception of chemical stimulus"/>
    <property type="evidence" value="ECO:0007669"/>
    <property type="project" value="InterPro"/>
</dbReference>
<feature type="transmembrane region" description="Helical" evidence="6">
    <location>
        <begin position="46"/>
        <end position="68"/>
    </location>
</feature>
<dbReference type="AlphaFoldDB" id="A0A9P1IUD9"/>
<reference evidence="7" key="1">
    <citation type="submission" date="2022-11" db="EMBL/GenBank/DDBJ databases">
        <authorList>
            <person name="Kikuchi T."/>
        </authorList>
    </citation>
    <scope>NUCLEOTIDE SEQUENCE</scope>
    <source>
        <strain evidence="7">PS1010</strain>
    </source>
</reference>
<evidence type="ECO:0000256" key="4">
    <source>
        <dbReference type="ARBA" id="ARBA00022989"/>
    </source>
</evidence>
<evidence type="ECO:0000313" key="8">
    <source>
        <dbReference type="Proteomes" id="UP001152747"/>
    </source>
</evidence>
<dbReference type="InterPro" id="IPR052854">
    <property type="entry name" value="Serpentine_rcpt_epsilon"/>
</dbReference>
<dbReference type="OrthoDB" id="5834202at2759"/>
<accession>A0A9P1IUD9</accession>
<proteinExistence type="inferred from homology"/>
<organism evidence="7 8">
    <name type="scientific">Caenorhabditis angaria</name>
    <dbReference type="NCBI Taxonomy" id="860376"/>
    <lineage>
        <taxon>Eukaryota</taxon>
        <taxon>Metazoa</taxon>
        <taxon>Ecdysozoa</taxon>
        <taxon>Nematoda</taxon>
        <taxon>Chromadorea</taxon>
        <taxon>Rhabditida</taxon>
        <taxon>Rhabditina</taxon>
        <taxon>Rhabditomorpha</taxon>
        <taxon>Rhabditoidea</taxon>
        <taxon>Rhabditidae</taxon>
        <taxon>Peloderinae</taxon>
        <taxon>Caenorhabditis</taxon>
    </lineage>
</organism>
<feature type="transmembrane region" description="Helical" evidence="6">
    <location>
        <begin position="156"/>
        <end position="174"/>
    </location>
</feature>
<keyword evidence="8" id="KW-1185">Reference proteome</keyword>
<evidence type="ECO:0000256" key="2">
    <source>
        <dbReference type="ARBA" id="ARBA00006803"/>
    </source>
</evidence>
<gene>
    <name evidence="7" type="ORF">CAMP_LOCUS14049</name>
</gene>
<dbReference type="Pfam" id="PF03125">
    <property type="entry name" value="Sre"/>
    <property type="match status" value="1"/>
</dbReference>
<comment type="caution">
    <text evidence="7">The sequence shown here is derived from an EMBL/GenBank/DDBJ whole genome shotgun (WGS) entry which is preliminary data.</text>
</comment>
<dbReference type="InterPro" id="IPR004151">
    <property type="entry name" value="7TM_GPCR_serpentine_rcpt_Sre"/>
</dbReference>
<dbReference type="PANTHER" id="PTHR47518">
    <property type="entry name" value="SERPENTINE RECEPTOR CLASS EPSILON-13-RELATED"/>
    <property type="match status" value="1"/>
</dbReference>
<feature type="transmembrane region" description="Helical" evidence="6">
    <location>
        <begin position="12"/>
        <end position="39"/>
    </location>
</feature>
<evidence type="ECO:0000256" key="6">
    <source>
        <dbReference type="SAM" id="Phobius"/>
    </source>
</evidence>
<dbReference type="Proteomes" id="UP001152747">
    <property type="component" value="Unassembled WGS sequence"/>
</dbReference>
<feature type="transmembrane region" description="Helical" evidence="6">
    <location>
        <begin position="249"/>
        <end position="270"/>
    </location>
</feature>
<dbReference type="EMBL" id="CANHGI010000005">
    <property type="protein sequence ID" value="CAI5451412.1"/>
    <property type="molecule type" value="Genomic_DNA"/>
</dbReference>